<dbReference type="GO" id="GO:0017056">
    <property type="term" value="F:structural constituent of nuclear pore"/>
    <property type="evidence" value="ECO:0007669"/>
    <property type="project" value="TreeGrafter"/>
</dbReference>
<dbReference type="AlphaFoldDB" id="T1GRI8"/>
<dbReference type="Proteomes" id="UP000015102">
    <property type="component" value="Unassembled WGS sequence"/>
</dbReference>
<dbReference type="GO" id="GO:0031080">
    <property type="term" value="C:nuclear pore outer ring"/>
    <property type="evidence" value="ECO:0007669"/>
    <property type="project" value="TreeGrafter"/>
</dbReference>
<comment type="subcellular location">
    <subcellularLocation>
        <location evidence="1 9">Nucleus</location>
        <location evidence="1 9">Nuclear pore complex</location>
    </subcellularLocation>
</comment>
<name>T1GRI8_MEGSC</name>
<evidence type="ECO:0000256" key="3">
    <source>
        <dbReference type="ARBA" id="ARBA00022448"/>
    </source>
</evidence>
<sequence length="278" mass="32215">MLRKLQTIYGGLSVQKFRSQWQYWLTDTERKLSTGIFATDPDLEEIIHIIIGNTQTWNKYIKQSTNWYEYFPGFLFFTDPACKSFELGTLAQCWINRWANIKNFSNSNFMKHLDKVILYLLESDIHKVLHSIHQIGDNQWFVTHLTDLLYNCGQLDLIGENKLADCEEFRLSLLFDFGSTLMSKESIWLLGINYLEQCGLEGEGAVKTLLPRIPIKNEKQALKVIEVAQERAYVETGNALDWAIRSKDTTYVTSITDFFLDHYSKTGEMLWGGGVHQT</sequence>
<protein>
    <recommendedName>
        <fullName evidence="9">Nuclear pore complex protein Nup85</fullName>
    </recommendedName>
</protein>
<dbReference type="HOGENOM" id="CLU_1002173_0_0_1"/>
<evidence type="ECO:0000256" key="8">
    <source>
        <dbReference type="ARBA" id="ARBA00023242"/>
    </source>
</evidence>
<keyword evidence="6 9" id="KW-0811">Translocation</keyword>
<dbReference type="GO" id="GO:0031965">
    <property type="term" value="C:nuclear membrane"/>
    <property type="evidence" value="ECO:0007669"/>
    <property type="project" value="UniProtKB-UniRule"/>
</dbReference>
<keyword evidence="3 9" id="KW-0813">Transport</keyword>
<comment type="function">
    <text evidence="9">Functions as a component of the nuclear pore complex (NPC).</text>
</comment>
<dbReference type="EMBL" id="CAQQ02078891">
    <property type="status" value="NOT_ANNOTATED_CDS"/>
    <property type="molecule type" value="Genomic_DNA"/>
</dbReference>
<dbReference type="STRING" id="36166.T1GRI8"/>
<evidence type="ECO:0000256" key="2">
    <source>
        <dbReference type="ARBA" id="ARBA00005573"/>
    </source>
</evidence>
<dbReference type="GO" id="GO:0006406">
    <property type="term" value="P:mRNA export from nucleus"/>
    <property type="evidence" value="ECO:0007669"/>
    <property type="project" value="TreeGrafter"/>
</dbReference>
<evidence type="ECO:0000256" key="9">
    <source>
        <dbReference type="RuleBase" id="RU365073"/>
    </source>
</evidence>
<evidence type="ECO:0000313" key="10">
    <source>
        <dbReference type="EnsemblMetazoa" id="MESCA006273-PA"/>
    </source>
</evidence>
<keyword evidence="9" id="KW-0472">Membrane</keyword>
<reference evidence="11" key="1">
    <citation type="submission" date="2013-02" db="EMBL/GenBank/DDBJ databases">
        <authorList>
            <person name="Hughes D."/>
        </authorList>
    </citation>
    <scope>NUCLEOTIDE SEQUENCE</scope>
    <source>
        <strain>Durham</strain>
        <strain evidence="11">NC isolate 2 -- Noor lab</strain>
    </source>
</reference>
<evidence type="ECO:0000256" key="5">
    <source>
        <dbReference type="ARBA" id="ARBA00022927"/>
    </source>
</evidence>
<evidence type="ECO:0000256" key="1">
    <source>
        <dbReference type="ARBA" id="ARBA00004567"/>
    </source>
</evidence>
<dbReference type="EnsemblMetazoa" id="MESCA006273-RA">
    <property type="protein sequence ID" value="MESCA006273-PA"/>
    <property type="gene ID" value="MESCA006273"/>
</dbReference>
<dbReference type="InterPro" id="IPR011502">
    <property type="entry name" value="Nucleoporin_Nup85"/>
</dbReference>
<organism evidence="10 11">
    <name type="scientific">Megaselia scalaris</name>
    <name type="common">Humpbacked fly</name>
    <name type="synonym">Phora scalaris</name>
    <dbReference type="NCBI Taxonomy" id="36166"/>
    <lineage>
        <taxon>Eukaryota</taxon>
        <taxon>Metazoa</taxon>
        <taxon>Ecdysozoa</taxon>
        <taxon>Arthropoda</taxon>
        <taxon>Hexapoda</taxon>
        <taxon>Insecta</taxon>
        <taxon>Pterygota</taxon>
        <taxon>Neoptera</taxon>
        <taxon>Endopterygota</taxon>
        <taxon>Diptera</taxon>
        <taxon>Brachycera</taxon>
        <taxon>Muscomorpha</taxon>
        <taxon>Platypezoidea</taxon>
        <taxon>Phoridae</taxon>
        <taxon>Megaseliini</taxon>
        <taxon>Megaselia</taxon>
    </lineage>
</organism>
<keyword evidence="7 9" id="KW-0906">Nuclear pore complex</keyword>
<keyword evidence="4 9" id="KW-0509">mRNA transport</keyword>
<evidence type="ECO:0000256" key="4">
    <source>
        <dbReference type="ARBA" id="ARBA00022816"/>
    </source>
</evidence>
<comment type="similarity">
    <text evidence="2 9">Belongs to the nucleoporin Nup85 family.</text>
</comment>
<comment type="subunit">
    <text evidence="9">Component of the nuclear pore complex (NPC).</text>
</comment>
<dbReference type="GO" id="GO:0045893">
    <property type="term" value="P:positive regulation of DNA-templated transcription"/>
    <property type="evidence" value="ECO:0007669"/>
    <property type="project" value="TreeGrafter"/>
</dbReference>
<proteinExistence type="inferred from homology"/>
<keyword evidence="8 9" id="KW-0539">Nucleus</keyword>
<dbReference type="Pfam" id="PF07575">
    <property type="entry name" value="Nucleopor_Nup85"/>
    <property type="match status" value="2"/>
</dbReference>
<dbReference type="GO" id="GO:0006606">
    <property type="term" value="P:protein import into nucleus"/>
    <property type="evidence" value="ECO:0007669"/>
    <property type="project" value="TreeGrafter"/>
</dbReference>
<evidence type="ECO:0000313" key="11">
    <source>
        <dbReference type="Proteomes" id="UP000015102"/>
    </source>
</evidence>
<keyword evidence="11" id="KW-1185">Reference proteome</keyword>
<reference evidence="10" key="2">
    <citation type="submission" date="2015-06" db="UniProtKB">
        <authorList>
            <consortium name="EnsemblMetazoa"/>
        </authorList>
    </citation>
    <scope>IDENTIFICATION</scope>
</reference>
<evidence type="ECO:0000256" key="7">
    <source>
        <dbReference type="ARBA" id="ARBA00023132"/>
    </source>
</evidence>
<dbReference type="PANTHER" id="PTHR13373">
    <property type="entry name" value="FROUNT PROTEIN-RELATED"/>
    <property type="match status" value="1"/>
</dbReference>
<keyword evidence="5 9" id="KW-0653">Protein transport</keyword>
<dbReference type="PANTHER" id="PTHR13373:SF21">
    <property type="entry name" value="NUCLEAR PORE COMPLEX PROTEIN NUP85"/>
    <property type="match status" value="1"/>
</dbReference>
<accession>T1GRI8</accession>
<evidence type="ECO:0000256" key="6">
    <source>
        <dbReference type="ARBA" id="ARBA00023010"/>
    </source>
</evidence>